<feature type="domain" description="ATP adenylyltransferase C-terminal" evidence="2">
    <location>
        <begin position="321"/>
        <end position="439"/>
    </location>
</feature>
<protein>
    <submittedName>
        <fullName evidence="4">Uncharacterized protein</fullName>
    </submittedName>
</protein>
<dbReference type="Proteomes" id="UP000008493">
    <property type="component" value="Unassembled WGS sequence"/>
</dbReference>
<dbReference type="InterPro" id="IPR043171">
    <property type="entry name" value="Ap4A_phos1/2-like"/>
</dbReference>
<feature type="domain" description="DUF7727" evidence="3">
    <location>
        <begin position="1"/>
        <end position="119"/>
    </location>
</feature>
<dbReference type="Gene3D" id="3.30.428.70">
    <property type="match status" value="1"/>
</dbReference>
<dbReference type="SUPFAM" id="SSF54197">
    <property type="entry name" value="HIT-like"/>
    <property type="match status" value="1"/>
</dbReference>
<evidence type="ECO:0000256" key="1">
    <source>
        <dbReference type="SAM" id="Phobius"/>
    </source>
</evidence>
<sequence length="460" mass="51820">MGKLIWHEHARLVSITATIYGIWAAYWGLFYRKFFWDFIGSTLRNPGGAQPGPNVAPFITVIVKVPVVQIFAMLLGFFILALEWPLPLMKKLPIYRNIVVRMVLLFFQTFLNILFYQATIVSKIPGQYRKAKESGDLLFFPSTVVHHRDADTDLEFQIRVCPALKSKPQRAAVPDPTVTASISPNVLPQTKPIDPFMPPYNENLYVGELRDEDSEDEYVVLMNKFSVVPNHFLLISKEYQSQSSALLPQDLVQTYKLLVEARKTGIKSFAFYNCGDFSGASQPHKHIQFFPIDPTEAGPPIERLARTTNIQTPSKPFTISKLPYANHVFRLPHDLQYEDGEKLGRTLTEAFLALLDLGISTVRHAPDYPIGRPSYNVIFTLEHMHLIPRRCEAYSLPEKGDVIPVNSLGFAGLLLLLADENLENVKAHGVGKVLKGVGLESVHELQLAGTTDETVDMTRM</sequence>
<dbReference type="InParanoid" id="K5XC42"/>
<evidence type="ECO:0000259" key="2">
    <source>
        <dbReference type="Pfam" id="PF09830"/>
    </source>
</evidence>
<dbReference type="HOGENOM" id="CLU_049915_1_1_1"/>
<dbReference type="InterPro" id="IPR036265">
    <property type="entry name" value="HIT-like_sf"/>
</dbReference>
<dbReference type="GO" id="GO:0009117">
    <property type="term" value="P:nucleotide metabolic process"/>
    <property type="evidence" value="ECO:0007669"/>
    <property type="project" value="InterPro"/>
</dbReference>
<dbReference type="eggNOG" id="ENOG502QRAQ">
    <property type="taxonomic scope" value="Eukaryota"/>
</dbReference>
<dbReference type="GO" id="GO:0005524">
    <property type="term" value="F:ATP binding"/>
    <property type="evidence" value="ECO:0007669"/>
    <property type="project" value="InterPro"/>
</dbReference>
<dbReference type="AlphaFoldDB" id="K5XC42"/>
<dbReference type="Pfam" id="PF09830">
    <property type="entry name" value="ATP_transf"/>
    <property type="match status" value="1"/>
</dbReference>
<evidence type="ECO:0000313" key="5">
    <source>
        <dbReference type="Proteomes" id="UP000008493"/>
    </source>
</evidence>
<dbReference type="InterPro" id="IPR009163">
    <property type="entry name" value="Ap4A_phos1/2"/>
</dbReference>
<accession>K5XC42</accession>
<dbReference type="OMA" id="DPFENPP"/>
<name>K5XC42_AGABU</name>
<dbReference type="EMBL" id="JH971388">
    <property type="protein sequence ID" value="EKM80652.1"/>
    <property type="molecule type" value="Genomic_DNA"/>
</dbReference>
<evidence type="ECO:0000313" key="4">
    <source>
        <dbReference type="EMBL" id="EKM80652.1"/>
    </source>
</evidence>
<dbReference type="PANTHER" id="PTHR38420:SF1">
    <property type="entry name" value="PUTATIVE (AFU_ORTHOLOGUE AFUA_5G14690)-RELATED"/>
    <property type="match status" value="1"/>
</dbReference>
<feature type="transmembrane region" description="Helical" evidence="1">
    <location>
        <begin position="55"/>
        <end position="82"/>
    </location>
</feature>
<organism evidence="4 5">
    <name type="scientific">Agaricus bisporus var. burnettii (strain JB137-S8 / ATCC MYA-4627 / FGSC 10392)</name>
    <name type="common">White button mushroom</name>
    <dbReference type="NCBI Taxonomy" id="597362"/>
    <lineage>
        <taxon>Eukaryota</taxon>
        <taxon>Fungi</taxon>
        <taxon>Dikarya</taxon>
        <taxon>Basidiomycota</taxon>
        <taxon>Agaricomycotina</taxon>
        <taxon>Agaricomycetes</taxon>
        <taxon>Agaricomycetidae</taxon>
        <taxon>Agaricales</taxon>
        <taxon>Agaricineae</taxon>
        <taxon>Agaricaceae</taxon>
        <taxon>Agaricus</taxon>
    </lineage>
</organism>
<dbReference type="STRING" id="597362.K5XC42"/>
<dbReference type="OrthoDB" id="10267950at2759"/>
<keyword evidence="1" id="KW-0472">Membrane</keyword>
<dbReference type="GeneID" id="18830133"/>
<feature type="transmembrane region" description="Helical" evidence="1">
    <location>
        <begin position="12"/>
        <end position="35"/>
    </location>
</feature>
<gene>
    <name evidence="4" type="ORF">AGABI1DRAFT_55635</name>
</gene>
<feature type="transmembrane region" description="Helical" evidence="1">
    <location>
        <begin position="94"/>
        <end position="116"/>
    </location>
</feature>
<dbReference type="InterPro" id="IPR019200">
    <property type="entry name" value="ATP_adenylylTrfase_C"/>
</dbReference>
<keyword evidence="5" id="KW-1185">Reference proteome</keyword>
<proteinExistence type="predicted"/>
<keyword evidence="1" id="KW-0812">Transmembrane</keyword>
<dbReference type="RefSeq" id="XP_007328054.1">
    <property type="nucleotide sequence ID" value="XM_007327992.1"/>
</dbReference>
<evidence type="ECO:0000259" key="3">
    <source>
        <dbReference type="Pfam" id="PF24853"/>
    </source>
</evidence>
<dbReference type="PANTHER" id="PTHR38420">
    <property type="entry name" value="AP-4-A PHOSPHORYLASE II"/>
    <property type="match status" value="1"/>
</dbReference>
<dbReference type="Pfam" id="PF24853">
    <property type="entry name" value="DUF7727"/>
    <property type="match status" value="1"/>
</dbReference>
<dbReference type="KEGG" id="abp:AGABI1DRAFT55635"/>
<dbReference type="GO" id="GO:0003877">
    <property type="term" value="F:ATP:ADP adenylyltransferase activity"/>
    <property type="evidence" value="ECO:0007669"/>
    <property type="project" value="InterPro"/>
</dbReference>
<keyword evidence="1" id="KW-1133">Transmembrane helix</keyword>
<dbReference type="InterPro" id="IPR056144">
    <property type="entry name" value="DUF7727"/>
</dbReference>
<reference evidence="5" key="1">
    <citation type="journal article" date="2012" name="Proc. Natl. Acad. Sci. U.S.A.">
        <title>Genome sequence of the button mushroom Agaricus bisporus reveals mechanisms governing adaptation to a humic-rich ecological niche.</title>
        <authorList>
            <person name="Morin E."/>
            <person name="Kohler A."/>
            <person name="Baker A.R."/>
            <person name="Foulongne-Oriol M."/>
            <person name="Lombard V."/>
            <person name="Nagy L.G."/>
            <person name="Ohm R.A."/>
            <person name="Patyshakuliyeva A."/>
            <person name="Brun A."/>
            <person name="Aerts A.L."/>
            <person name="Bailey A.M."/>
            <person name="Billette C."/>
            <person name="Coutinho P.M."/>
            <person name="Deakin G."/>
            <person name="Doddapaneni H."/>
            <person name="Floudas D."/>
            <person name="Grimwood J."/>
            <person name="Hilden K."/>
            <person name="Kuees U."/>
            <person name="LaButti K.M."/>
            <person name="Lapidus A."/>
            <person name="Lindquist E.A."/>
            <person name="Lucas S.M."/>
            <person name="Murat C."/>
            <person name="Riley R.W."/>
            <person name="Salamov A.A."/>
            <person name="Schmutz J."/>
            <person name="Subramanian V."/>
            <person name="Woesten H.A.B."/>
            <person name="Xu J."/>
            <person name="Eastwood D.C."/>
            <person name="Foster G.D."/>
            <person name="Sonnenberg A.S."/>
            <person name="Cullen D."/>
            <person name="de Vries R.P."/>
            <person name="Lundell T."/>
            <person name="Hibbett D.S."/>
            <person name="Henrissat B."/>
            <person name="Burton K.S."/>
            <person name="Kerrigan R.W."/>
            <person name="Challen M.P."/>
            <person name="Grigoriev I.V."/>
            <person name="Martin F."/>
        </authorList>
    </citation>
    <scope>NUCLEOTIDE SEQUENCE [LARGE SCALE GENOMIC DNA]</scope>
    <source>
        <strain evidence="5">JB137-S8 / ATCC MYA-4627 / FGSC 10392</strain>
    </source>
</reference>